<dbReference type="InterPro" id="IPR000719">
    <property type="entry name" value="Prot_kinase_dom"/>
</dbReference>
<dbReference type="OMA" id="NCHALCY"/>
<dbReference type="STRING" id="4565.A0A3B6SIZ1"/>
<dbReference type="Gramene" id="TraesKAR7B01G0303760.1">
    <property type="protein sequence ID" value="cds.TraesKAR7B01G0303760.1"/>
    <property type="gene ID" value="TraesKAR7B01G0303760"/>
</dbReference>
<dbReference type="Gramene" id="TraesCS7B02G251500.1">
    <property type="protein sequence ID" value="TraesCS7B02G251500.1"/>
    <property type="gene ID" value="TraesCS7B02G251500"/>
</dbReference>
<dbReference type="PANTHER" id="PTHR27001">
    <property type="entry name" value="OS01G0253100 PROTEIN"/>
    <property type="match status" value="1"/>
</dbReference>
<dbReference type="Gramene" id="TraesROB_scaffold_019328_01G000100.1">
    <property type="protein sequence ID" value="TraesROB_scaffold_019328_01G000100.1"/>
    <property type="gene ID" value="TraesROB_scaffold_019328_01G000100"/>
</dbReference>
<gene>
    <name evidence="4" type="primary">LOC123158065</name>
</gene>
<evidence type="ECO:0000259" key="3">
    <source>
        <dbReference type="PROSITE" id="PS50011"/>
    </source>
</evidence>
<dbReference type="Pfam" id="PF00069">
    <property type="entry name" value="Pkinase"/>
    <property type="match status" value="1"/>
</dbReference>
<dbReference type="Gramene" id="TraesCLE_scaffold_065150_01G000100.1">
    <property type="protein sequence ID" value="TraesCLE_scaffold_065150_01G000100.1"/>
    <property type="gene ID" value="TraesCLE_scaffold_065150_01G000100"/>
</dbReference>
<dbReference type="EnsemblPlants" id="TraesCS7B02G251500.1">
    <property type="protein sequence ID" value="TraesCS7B02G251500.1"/>
    <property type="gene ID" value="TraesCS7B02G251500"/>
</dbReference>
<keyword evidence="5" id="KW-1185">Reference proteome</keyword>
<dbReference type="Gene3D" id="3.30.200.20">
    <property type="entry name" value="Phosphorylase Kinase, domain 1"/>
    <property type="match status" value="1"/>
</dbReference>
<proteinExistence type="predicted"/>
<evidence type="ECO:0000313" key="5">
    <source>
        <dbReference type="Proteomes" id="UP000019116"/>
    </source>
</evidence>
<dbReference type="OrthoDB" id="64767at2759"/>
<dbReference type="InterPro" id="IPR011009">
    <property type="entry name" value="Kinase-like_dom_sf"/>
</dbReference>
<dbReference type="SUPFAM" id="SSF56112">
    <property type="entry name" value="Protein kinase-like (PK-like)"/>
    <property type="match status" value="1"/>
</dbReference>
<reference evidence="4" key="1">
    <citation type="submission" date="2018-08" db="EMBL/GenBank/DDBJ databases">
        <authorList>
            <person name="Rossello M."/>
        </authorList>
    </citation>
    <scope>NUCLEOTIDE SEQUENCE [LARGE SCALE GENOMIC DNA]</scope>
    <source>
        <strain evidence="4">cv. Chinese Spring</strain>
    </source>
</reference>
<accession>A0A3B6SIZ1</accession>
<protein>
    <recommendedName>
        <fullName evidence="3">Protein kinase domain-containing protein</fullName>
    </recommendedName>
</protein>
<dbReference type="PROSITE" id="PS50011">
    <property type="entry name" value="PROTEIN_KINASE_DOM"/>
    <property type="match status" value="1"/>
</dbReference>
<sequence>MNSFSSNGLFRCRKRSNYDALSYNELDMVNDLGDDSAMSNINGMYRATYRVQPHDTSRAVVVKKLQNESGTVDASLDDRCQKEVNLLGSICHGNIISLADCIRRDDSILLVYAHGENGSLHQWLHPVAEGGRQRPPLDWPTRRAIAVGIARAVCYLHHGRNNTVVHHNINSTNILLDSDRNPKLAGFDLARISLAGPDQPVPVSELTAGNIFGYTAPEYATVVTAKVDVYSIGVLLLELVTGRVANEAGVDGHLATWAWRHCNRLMENAGYFSDVVDMGIPNRVRYHKEMAAMFRLGVDCTAKDPRERPAMPKVLCRLRNRGR</sequence>
<feature type="domain" description="Protein kinase" evidence="3">
    <location>
        <begin position="26"/>
        <end position="323"/>
    </location>
</feature>
<dbReference type="FunFam" id="1.10.510.10:FF:001029">
    <property type="entry name" value="Os02g0194400 protein"/>
    <property type="match status" value="1"/>
</dbReference>
<dbReference type="Gramene" id="TraesRN7B0100697500.1">
    <property type="protein sequence ID" value="TraesRN7B0100697500.1"/>
    <property type="gene ID" value="TraesRN7B0100697500"/>
</dbReference>
<dbReference type="Gramene" id="TraesWEE_scaffold_048317_01G000100.1">
    <property type="protein sequence ID" value="TraesWEE_scaffold_048317_01G000100.1"/>
    <property type="gene ID" value="TraesWEE_scaffold_048317_01G000100"/>
</dbReference>
<keyword evidence="2" id="KW-0067">ATP-binding</keyword>
<evidence type="ECO:0000313" key="4">
    <source>
        <dbReference type="EnsemblPlants" id="TraesCS7B02G251500.1"/>
    </source>
</evidence>
<keyword evidence="1" id="KW-0547">Nucleotide-binding</keyword>
<dbReference type="AlphaFoldDB" id="A0A3B6SIZ1"/>
<dbReference type="GO" id="GO:0004672">
    <property type="term" value="F:protein kinase activity"/>
    <property type="evidence" value="ECO:0000318"/>
    <property type="project" value="GO_Central"/>
</dbReference>
<evidence type="ECO:0000256" key="1">
    <source>
        <dbReference type="ARBA" id="ARBA00022741"/>
    </source>
</evidence>
<organism evidence="4">
    <name type="scientific">Triticum aestivum</name>
    <name type="common">Wheat</name>
    <dbReference type="NCBI Taxonomy" id="4565"/>
    <lineage>
        <taxon>Eukaryota</taxon>
        <taxon>Viridiplantae</taxon>
        <taxon>Streptophyta</taxon>
        <taxon>Embryophyta</taxon>
        <taxon>Tracheophyta</taxon>
        <taxon>Spermatophyta</taxon>
        <taxon>Magnoliopsida</taxon>
        <taxon>Liliopsida</taxon>
        <taxon>Poales</taxon>
        <taxon>Poaceae</taxon>
        <taxon>BOP clade</taxon>
        <taxon>Pooideae</taxon>
        <taxon>Triticodae</taxon>
        <taxon>Triticeae</taxon>
        <taxon>Triticinae</taxon>
        <taxon>Triticum</taxon>
    </lineage>
</organism>
<dbReference type="Gramene" id="TraesCAD_scaffold_035859_01G000100.1">
    <property type="protein sequence ID" value="TraesCAD_scaffold_035859_01G000100.1"/>
    <property type="gene ID" value="TraesCAD_scaffold_035859_01G000100"/>
</dbReference>
<dbReference type="Gramene" id="TraesWEE_scaffold_082286_01G000100.1">
    <property type="protein sequence ID" value="TraesWEE_scaffold_082286_01G000100.1"/>
    <property type="gene ID" value="TraesWEE_scaffold_082286_01G000100"/>
</dbReference>
<name>A0A3B6SIZ1_WHEAT</name>
<evidence type="ECO:0000256" key="2">
    <source>
        <dbReference type="ARBA" id="ARBA00022840"/>
    </source>
</evidence>
<dbReference type="GO" id="GO:0005524">
    <property type="term" value="F:ATP binding"/>
    <property type="evidence" value="ECO:0007669"/>
    <property type="project" value="UniProtKB-KW"/>
</dbReference>
<reference evidence="4" key="2">
    <citation type="submission" date="2018-10" db="UniProtKB">
        <authorList>
            <consortium name="EnsemblPlants"/>
        </authorList>
    </citation>
    <scope>IDENTIFICATION</scope>
</reference>
<dbReference type="Gene3D" id="1.10.510.10">
    <property type="entry name" value="Transferase(Phosphotransferase) domain 1"/>
    <property type="match status" value="1"/>
</dbReference>
<dbReference type="PANTHER" id="PTHR27001:SF538">
    <property type="entry name" value="OS02G0227500 PROTEIN"/>
    <property type="match status" value="1"/>
</dbReference>
<dbReference type="SMR" id="A0A3B6SIZ1"/>
<dbReference type="Proteomes" id="UP000019116">
    <property type="component" value="Chromosome 7B"/>
</dbReference>
<dbReference type="Gramene" id="TraesCS7B03G0694100.1">
    <property type="protein sequence ID" value="TraesCS7B03G0694100.1.CDS"/>
    <property type="gene ID" value="TraesCS7B03G0694100"/>
</dbReference>